<feature type="transmembrane region" description="Helical" evidence="1">
    <location>
        <begin position="121"/>
        <end position="143"/>
    </location>
</feature>
<gene>
    <name evidence="2" type="ORF">NTEN_LOCUS20709</name>
</gene>
<keyword evidence="1" id="KW-0812">Transmembrane</keyword>
<evidence type="ECO:0000256" key="1">
    <source>
        <dbReference type="SAM" id="Phobius"/>
    </source>
</evidence>
<reference evidence="2 3" key="1">
    <citation type="submission" date="2020-02" db="EMBL/GenBank/DDBJ databases">
        <authorList>
            <person name="Ferguson B K."/>
        </authorList>
    </citation>
    <scope>NUCLEOTIDE SEQUENCE [LARGE SCALE GENOMIC DNA]</scope>
</reference>
<evidence type="ECO:0000313" key="2">
    <source>
        <dbReference type="EMBL" id="CAB0016542.1"/>
    </source>
</evidence>
<keyword evidence="3" id="KW-1185">Reference proteome</keyword>
<proteinExistence type="predicted"/>
<organism evidence="2 3">
    <name type="scientific">Nesidiocoris tenuis</name>
    <dbReference type="NCBI Taxonomy" id="355587"/>
    <lineage>
        <taxon>Eukaryota</taxon>
        <taxon>Metazoa</taxon>
        <taxon>Ecdysozoa</taxon>
        <taxon>Arthropoda</taxon>
        <taxon>Hexapoda</taxon>
        <taxon>Insecta</taxon>
        <taxon>Pterygota</taxon>
        <taxon>Neoptera</taxon>
        <taxon>Paraneoptera</taxon>
        <taxon>Hemiptera</taxon>
        <taxon>Heteroptera</taxon>
        <taxon>Panheteroptera</taxon>
        <taxon>Cimicomorpha</taxon>
        <taxon>Miridae</taxon>
        <taxon>Dicyphina</taxon>
        <taxon>Nesidiocoris</taxon>
    </lineage>
</organism>
<dbReference type="AlphaFoldDB" id="A0A6H5HH63"/>
<name>A0A6H5HH63_9HEMI</name>
<keyword evidence="1" id="KW-0472">Membrane</keyword>
<evidence type="ECO:0000313" key="3">
    <source>
        <dbReference type="Proteomes" id="UP000479000"/>
    </source>
</evidence>
<dbReference type="Proteomes" id="UP000479000">
    <property type="component" value="Unassembled WGS sequence"/>
</dbReference>
<accession>A0A6H5HH63</accession>
<dbReference type="EMBL" id="CADCXU010030443">
    <property type="protein sequence ID" value="CAB0016542.1"/>
    <property type="molecule type" value="Genomic_DNA"/>
</dbReference>
<sequence length="628" mass="70480">MPVWFICRNLSAIRGIFGDFGYNIVGTLLIVTVKYKVSRFRFVNLLMLCVNYANSSRFLNIVLFATARRLPVNFLNRPFTGILPLRESSARRAVGGPSPAAAVRLSLAMHLDEKRGISGRWWLCAACAGFATISALVAMTIFLNDAGPRQPPRFRHVTARHRPTSAPTLGPGPDPVSLDELFPVKVNGALRKKSNPVFDDLDTFREDFRLPGIDTIDFRPPPPSSNVVPPFQYIKNGANFGESANIEENFGKNENFGGFDRNDFGQFDNNFMAEDNLGNFLDKKDYLAEKDEENPLYAFLQKRLRDVYDFFGAKKLLNTDFSDLVDSVNKSVQNKDPSFLLERIKNIYKNATDGTAMSSDVSLANLIYPSRQSLLTNTSSLVSFGLLAIDLFLLHNVQQIALSDDASTAAVRSLSTDPEVQALNALFLPPERIRSMGRSQEEDQDEEEDQNVLQDLIDYVQDALRAAVNLGRAYKKTTSPIRGRSTAEPSPLDCIWTLYCRNLDKTAKLDGPYGFLAKMNRYTYLYVIMFYRCNFTYDNIGYVNIRSNSDIRRTAKAVDFEQVGVNGSIVIVLKSRIGTELQKKLFLIHIYSESLPEQVSVCPCVRVSSYSSAKHPIPIPKNRIKIPV</sequence>
<dbReference type="OrthoDB" id="6372935at2759"/>
<feature type="transmembrane region" description="Helical" evidence="1">
    <location>
        <begin position="20"/>
        <end position="37"/>
    </location>
</feature>
<keyword evidence="1" id="KW-1133">Transmembrane helix</keyword>
<protein>
    <submittedName>
        <fullName evidence="2">Uncharacterized protein</fullName>
    </submittedName>
</protein>